<gene>
    <name evidence="2" type="ORF">HED35_10520</name>
</gene>
<sequence>MDSGRPQKLLGKYGCSVSAATILMDKLNISPGATGDDATLKATYNKLWDYSGTTTMSTGQNFGKTISYGGTYDSKWPDALKKYAKEKNKTINAKYVQSPTFSQMKSELDNNRNFIYGYDITKNNNNGHAIAVQGYYIGKKGNDTHQFIVFADGWNVSSRYMNMSTNAKYLNWSRMVVVW</sequence>
<dbReference type="Proteomes" id="UP000521358">
    <property type="component" value="Unassembled WGS sequence"/>
</dbReference>
<evidence type="ECO:0000313" key="3">
    <source>
        <dbReference type="Proteomes" id="UP000521358"/>
    </source>
</evidence>
<dbReference type="AlphaFoldDB" id="A0A7X6DA44"/>
<evidence type="ECO:0000259" key="1">
    <source>
        <dbReference type="Pfam" id="PF13529"/>
    </source>
</evidence>
<reference evidence="2 3" key="1">
    <citation type="submission" date="2020-03" db="EMBL/GenBank/DDBJ databases">
        <title>Bacterial samples isolated from urine from healthy bovine heifers (Gyr breed).</title>
        <authorList>
            <person name="Giannattasio-Ferraz S."/>
            <person name="Maskeri L."/>
            <person name="Penido A."/>
            <person name="Barbosa-Stancioli E.F."/>
            <person name="Putonti C."/>
        </authorList>
    </citation>
    <scope>NUCLEOTIDE SEQUENCE [LARGE SCALE GENOMIC DNA]</scope>
    <source>
        <strain evidence="2 3">UFMG-H7</strain>
    </source>
</reference>
<accession>A0A7X6DA44</accession>
<dbReference type="Pfam" id="PF13529">
    <property type="entry name" value="Peptidase_C39_2"/>
    <property type="match status" value="1"/>
</dbReference>
<dbReference type="InterPro" id="IPR039564">
    <property type="entry name" value="Peptidase_C39-like"/>
</dbReference>
<feature type="domain" description="Peptidase C39-like" evidence="1">
    <location>
        <begin position="11"/>
        <end position="139"/>
    </location>
</feature>
<evidence type="ECO:0000313" key="2">
    <source>
        <dbReference type="EMBL" id="NKC68522.1"/>
    </source>
</evidence>
<dbReference type="EMBL" id="JAAVMB010000012">
    <property type="protein sequence ID" value="NKC68522.1"/>
    <property type="molecule type" value="Genomic_DNA"/>
</dbReference>
<name>A0A7X6DA44_9ENTE</name>
<comment type="caution">
    <text evidence="2">The sequence shown here is derived from an EMBL/GenBank/DDBJ whole genome shotgun (WGS) entry which is preliminary data.</text>
</comment>
<organism evidence="2 3">
    <name type="scientific">Vagococcus fluvialis</name>
    <dbReference type="NCBI Taxonomy" id="2738"/>
    <lineage>
        <taxon>Bacteria</taxon>
        <taxon>Bacillati</taxon>
        <taxon>Bacillota</taxon>
        <taxon>Bacilli</taxon>
        <taxon>Lactobacillales</taxon>
        <taxon>Enterococcaceae</taxon>
        <taxon>Vagococcus</taxon>
    </lineage>
</organism>
<protein>
    <recommendedName>
        <fullName evidence="1">Peptidase C39-like domain-containing protein</fullName>
    </recommendedName>
</protein>
<proteinExistence type="predicted"/>
<dbReference type="Gene3D" id="3.90.70.10">
    <property type="entry name" value="Cysteine proteinases"/>
    <property type="match status" value="1"/>
</dbReference>